<dbReference type="Pfam" id="PF11575">
    <property type="entry name" value="FhuF_C"/>
    <property type="match status" value="1"/>
</dbReference>
<dbReference type="Proteomes" id="UP000694232">
    <property type="component" value="Chromosome 1"/>
</dbReference>
<dbReference type="NCBIfam" id="TIGR03950">
    <property type="entry name" value="sidero_Fe_reduc"/>
    <property type="match status" value="1"/>
</dbReference>
<reference evidence="2" key="1">
    <citation type="submission" date="2021-06" db="EMBL/GenBank/DDBJ databases">
        <title>Vibrio nov. sp., novel gut bacterium isolated from Yellow Sea oyster.</title>
        <authorList>
            <person name="Muhammad N."/>
            <person name="Nguyen T.H."/>
            <person name="Lee Y.-J."/>
            <person name="Ko J."/>
            <person name="Kim S.-G."/>
        </authorList>
    </citation>
    <scope>NUCLEOTIDE SEQUENCE</scope>
    <source>
        <strain evidence="2">OG9-811</strain>
    </source>
</reference>
<dbReference type="InterPro" id="IPR023998">
    <property type="entry name" value="FCR-like"/>
</dbReference>
<keyword evidence="3" id="KW-1185">Reference proteome</keyword>
<dbReference type="InterPro" id="IPR024726">
    <property type="entry name" value="FhuF_C"/>
</dbReference>
<proteinExistence type="predicted"/>
<sequence>MFHYAQQITPYLHGQVSAVDTQRDAIVPGQDNSAVMAAIFDEISQATPAAGQAFWLTRTWGLLCWQPIFLSFIAIYSAKKLPNMTRIAQYRQPLFVAGFSFEPHAWQSGRRANLIRQAATQLNHLFEQYRLDLNESVRIRPGFTQHLLADSLLNCLIRLQQIRPAYTNQDIVAQARLWLEAFGLPDKHLSSLKLDEDSGKVKLVRTSCCLVYKCEGRALCGDCPRLDTNKHCTPLDITLVD</sequence>
<dbReference type="KEGG" id="vos:KNV97_10720"/>
<organism evidence="2 3">
    <name type="scientific">Vibrio ostreae</name>
    <dbReference type="NCBI Taxonomy" id="2841925"/>
    <lineage>
        <taxon>Bacteria</taxon>
        <taxon>Pseudomonadati</taxon>
        <taxon>Pseudomonadota</taxon>
        <taxon>Gammaproteobacteria</taxon>
        <taxon>Vibrionales</taxon>
        <taxon>Vibrionaceae</taxon>
        <taxon>Vibrio</taxon>
    </lineage>
</organism>
<evidence type="ECO:0000313" key="2">
    <source>
        <dbReference type="EMBL" id="QXO19312.1"/>
    </source>
</evidence>
<name>A0A975UCV0_9VIBR</name>
<accession>A0A975UCV0</accession>
<dbReference type="AlphaFoldDB" id="A0A975UCV0"/>
<evidence type="ECO:0000259" key="1">
    <source>
        <dbReference type="Pfam" id="PF11575"/>
    </source>
</evidence>
<dbReference type="EMBL" id="CP076643">
    <property type="protein sequence ID" value="QXO19312.1"/>
    <property type="molecule type" value="Genomic_DNA"/>
</dbReference>
<feature type="domain" description="Ferric siderophore reductase C-terminal" evidence="1">
    <location>
        <begin position="205"/>
        <end position="225"/>
    </location>
</feature>
<evidence type="ECO:0000313" key="3">
    <source>
        <dbReference type="Proteomes" id="UP000694232"/>
    </source>
</evidence>
<dbReference type="GO" id="GO:0051537">
    <property type="term" value="F:2 iron, 2 sulfur cluster binding"/>
    <property type="evidence" value="ECO:0007669"/>
    <property type="project" value="InterPro"/>
</dbReference>
<gene>
    <name evidence="2" type="ORF">KNV97_10720</name>
</gene>
<protein>
    <submittedName>
        <fullName evidence="2">Siderophore ferric iron reductase</fullName>
    </submittedName>
</protein>